<dbReference type="PANTHER" id="PTHR23073">
    <property type="entry name" value="26S PROTEASOME REGULATORY SUBUNIT"/>
    <property type="match status" value="1"/>
</dbReference>
<dbReference type="RefSeq" id="WP_069477642.1">
    <property type="nucleotide sequence ID" value="NZ_CP017111.1"/>
</dbReference>
<dbReference type="InterPro" id="IPR027417">
    <property type="entry name" value="P-loop_NTPase"/>
</dbReference>
<reference evidence="6" key="1">
    <citation type="submission" date="2016-08" db="EMBL/GenBank/DDBJ databases">
        <title>Complete genome sequence of the organohalide-respiring Epsilonproteobacterium Sulfurospirillum halorespirans.</title>
        <authorList>
            <person name="Goris T."/>
            <person name="Zimmermann J."/>
            <person name="Schenz B."/>
            <person name="Lemos M."/>
            <person name="Hackermueller J."/>
            <person name="Diekert G."/>
        </authorList>
    </citation>
    <scope>NUCLEOTIDE SEQUENCE [LARGE SCALE GENOMIC DNA]</scope>
    <source>
        <strain>DSM 13726</strain>
        <strain evidence="6">PCE-M2</strain>
    </source>
</reference>
<gene>
    <name evidence="5" type="ORF">SHALO_1016</name>
</gene>
<keyword evidence="3" id="KW-0067">ATP-binding</keyword>
<evidence type="ECO:0000259" key="4">
    <source>
        <dbReference type="SMART" id="SM00382"/>
    </source>
</evidence>
<proteinExistence type="inferred from homology"/>
<dbReference type="InterPro" id="IPR001270">
    <property type="entry name" value="ClpA/B"/>
</dbReference>
<dbReference type="InterPro" id="IPR003593">
    <property type="entry name" value="AAA+_ATPase"/>
</dbReference>
<organism evidence="5 6">
    <name type="scientific">Sulfurospirillum halorespirans DSM 13726</name>
    <dbReference type="NCBI Taxonomy" id="1193502"/>
    <lineage>
        <taxon>Bacteria</taxon>
        <taxon>Pseudomonadati</taxon>
        <taxon>Campylobacterota</taxon>
        <taxon>Epsilonproteobacteria</taxon>
        <taxon>Campylobacterales</taxon>
        <taxon>Sulfurospirillaceae</taxon>
        <taxon>Sulfurospirillum</taxon>
    </lineage>
</organism>
<keyword evidence="6" id="KW-1185">Reference proteome</keyword>
<dbReference type="Proteomes" id="UP000094609">
    <property type="component" value="Chromosome"/>
</dbReference>
<evidence type="ECO:0000256" key="3">
    <source>
        <dbReference type="ARBA" id="ARBA00022840"/>
    </source>
</evidence>
<dbReference type="GO" id="GO:0005524">
    <property type="term" value="F:ATP binding"/>
    <property type="evidence" value="ECO:0007669"/>
    <property type="project" value="UniProtKB-KW"/>
</dbReference>
<evidence type="ECO:0000313" key="6">
    <source>
        <dbReference type="Proteomes" id="UP000094609"/>
    </source>
</evidence>
<sequence>MKKKNVLNLIKYYAEKNDAGFRTEAYEIARYFDSIGNYQLSEYIMALLSDANTFSPQMNEEESAFFKKVEISNESLPLPEKIKDNIIGIVNAVGHNAGVNKFLFEGPPGTGKTESVKQIARILERELFMVEFSAIVDSKLGQTSKNISILFDEIRNLRNPKKAIILFDEIDAIAIDRINSNDLREMGRATSAVLKGLDNLNDNVILIATTNLYNAFDKALVRRFDSIIDFSQYTKEDLLEIGEIILNEFLNKFHFAGRNMRLFKKILGLLDPIPYPGELKNLIKSSLAFSDPNSEYNYLKRLYKTVTKNLNENNLKEIQDKGFTVRELEILTGISKSQISRELKGGLSNE</sequence>
<dbReference type="SUPFAM" id="SSF52540">
    <property type="entry name" value="P-loop containing nucleoside triphosphate hydrolases"/>
    <property type="match status" value="1"/>
</dbReference>
<dbReference type="CDD" id="cd19481">
    <property type="entry name" value="RecA-like_protease"/>
    <property type="match status" value="1"/>
</dbReference>
<dbReference type="SMART" id="SM00382">
    <property type="entry name" value="AAA"/>
    <property type="match status" value="1"/>
</dbReference>
<dbReference type="GO" id="GO:0016887">
    <property type="term" value="F:ATP hydrolysis activity"/>
    <property type="evidence" value="ECO:0007669"/>
    <property type="project" value="InterPro"/>
</dbReference>
<comment type="similarity">
    <text evidence="1">Belongs to the AAA ATPase family.</text>
</comment>
<dbReference type="InterPro" id="IPR050221">
    <property type="entry name" value="26S_Proteasome_ATPase"/>
</dbReference>
<evidence type="ECO:0000313" key="5">
    <source>
        <dbReference type="EMBL" id="AOO64796.1"/>
    </source>
</evidence>
<dbReference type="PRINTS" id="PR00300">
    <property type="entry name" value="CLPPROTEASEA"/>
</dbReference>
<dbReference type="STRING" id="1193502.SHALO_1016"/>
<dbReference type="Pfam" id="PF00004">
    <property type="entry name" value="AAA"/>
    <property type="match status" value="1"/>
</dbReference>
<feature type="domain" description="AAA+ ATPase" evidence="4">
    <location>
        <begin position="98"/>
        <end position="234"/>
    </location>
</feature>
<protein>
    <submittedName>
        <fullName evidence="5">Putative ATPase</fullName>
    </submittedName>
</protein>
<keyword evidence="2" id="KW-0547">Nucleotide-binding</keyword>
<accession>A0A1D7TIJ3</accession>
<dbReference type="AlphaFoldDB" id="A0A1D7TIJ3"/>
<dbReference type="InterPro" id="IPR003959">
    <property type="entry name" value="ATPase_AAA_core"/>
</dbReference>
<evidence type="ECO:0000256" key="1">
    <source>
        <dbReference type="ARBA" id="ARBA00006914"/>
    </source>
</evidence>
<name>A0A1D7TIJ3_9BACT</name>
<dbReference type="EMBL" id="CP017111">
    <property type="protein sequence ID" value="AOO64796.1"/>
    <property type="molecule type" value="Genomic_DNA"/>
</dbReference>
<dbReference type="PATRIC" id="fig|1193502.14.peg.1024"/>
<dbReference type="KEGG" id="shal:SHALO_1016"/>
<evidence type="ECO:0000256" key="2">
    <source>
        <dbReference type="ARBA" id="ARBA00022741"/>
    </source>
</evidence>
<dbReference type="Gene3D" id="3.40.50.300">
    <property type="entry name" value="P-loop containing nucleotide triphosphate hydrolases"/>
    <property type="match status" value="1"/>
</dbReference>